<evidence type="ECO:0000256" key="1">
    <source>
        <dbReference type="ARBA" id="ARBA00012552"/>
    </source>
</evidence>
<feature type="domain" description="Helicase ATP-binding" evidence="7">
    <location>
        <begin position="248"/>
        <end position="427"/>
    </location>
</feature>
<dbReference type="SUPFAM" id="SSF52540">
    <property type="entry name" value="P-loop containing nucleoside triphosphate hydrolases"/>
    <property type="match status" value="1"/>
</dbReference>
<keyword evidence="10" id="KW-1185">Reference proteome</keyword>
<evidence type="ECO:0000313" key="11">
    <source>
        <dbReference type="WBParaSite" id="PTRK_0001217100.1"/>
    </source>
</evidence>
<evidence type="ECO:0000256" key="2">
    <source>
        <dbReference type="ARBA" id="ARBA00022741"/>
    </source>
</evidence>
<evidence type="ECO:0000259" key="7">
    <source>
        <dbReference type="PROSITE" id="PS51192"/>
    </source>
</evidence>
<dbReference type="SMART" id="SM00487">
    <property type="entry name" value="DEXDc"/>
    <property type="match status" value="1"/>
</dbReference>
<dbReference type="PANTHER" id="PTHR47959:SF1">
    <property type="entry name" value="ATP-DEPENDENT RNA HELICASE DBPA"/>
    <property type="match status" value="1"/>
</dbReference>
<reference evidence="11" key="1">
    <citation type="submission" date="2017-02" db="UniProtKB">
        <authorList>
            <consortium name="WormBaseParasite"/>
        </authorList>
    </citation>
    <scope>IDENTIFICATION</scope>
</reference>
<dbReference type="InterPro" id="IPR050079">
    <property type="entry name" value="DEAD_box_RNA_helicase"/>
</dbReference>
<protein>
    <recommendedName>
        <fullName evidence="1">RNA helicase</fullName>
        <ecNumber evidence="1">3.6.4.13</ecNumber>
    </recommendedName>
</protein>
<dbReference type="InterPro" id="IPR027417">
    <property type="entry name" value="P-loop_NTPase"/>
</dbReference>
<accession>A0A0N4ZUA8</accession>
<keyword evidence="2" id="KW-0547">Nucleotide-binding</keyword>
<feature type="domain" description="Helicase C-terminal" evidence="8">
    <location>
        <begin position="456"/>
        <end position="605"/>
    </location>
</feature>
<keyword evidence="5" id="KW-0067">ATP-binding</keyword>
<dbReference type="GO" id="GO:0005524">
    <property type="term" value="F:ATP binding"/>
    <property type="evidence" value="ECO:0007669"/>
    <property type="project" value="UniProtKB-KW"/>
</dbReference>
<evidence type="ECO:0000256" key="4">
    <source>
        <dbReference type="ARBA" id="ARBA00022806"/>
    </source>
</evidence>
<dbReference type="SMART" id="SM00490">
    <property type="entry name" value="HELICc"/>
    <property type="match status" value="1"/>
</dbReference>
<dbReference type="STRING" id="131310.A0A0N4ZUA8"/>
<dbReference type="GO" id="GO:0005829">
    <property type="term" value="C:cytosol"/>
    <property type="evidence" value="ECO:0007669"/>
    <property type="project" value="TreeGrafter"/>
</dbReference>
<dbReference type="InterPro" id="IPR011545">
    <property type="entry name" value="DEAD/DEAH_box_helicase_dom"/>
</dbReference>
<dbReference type="WBParaSite" id="PTRK_0001217100.1">
    <property type="protein sequence ID" value="PTRK_0001217100.1"/>
    <property type="gene ID" value="PTRK_0001217100"/>
</dbReference>
<sequence>MKNSNDDTPKNFQQHQTFSMSNEFGYQLDSSKNNDMIMEETGLPGVRRNISSCITTNFSKKIESFKNNANETKSNCSFDIKTKNITFKVETNSGENNNKDIRADEYLEEYTNEGSEIILKEEINKSDISERDSSNHDLLDDIAKDVDVEDITICFKDTIYDTHKFKNNNVSDYIPIDRDCKEIFFEDKNVADNYYDIADLDDDITVKHSSMDVECYKSWDQCNFDARLIKNIIKCGYVGPRKIQAFVMPLIKKGLDVKAQSETGTGKTAAYLLPIINEMLVKGYPKESMCPYAVIIAPVRELALQIHEQARKFCENLDIYCGRLYGQTEQSHSIRILEEGCDILICTPGRLKSFLRCLILNLKNVKYIVYDEADRLLETDFKRDMIPVATFINECNNVERITLFFSSTFSDELNEFVDKNLKKGYVKIVNSNYNEVNKKISHNIIDVTGKNRNKVLLNMLLKEYDESLKTFSKIRKTLIFVHRKDFAHMLTLFLIGQGIKAQTINGDYAQKYREEALLEFRRGKIDVLVATDIFARGFDVKNLDHVINVNLPSNFNIFINRVGRTGRIKDGVATSFYDRYEDYHFKNKLIEILRESSSEVPEFLL</sequence>
<dbReference type="PROSITE" id="PS51192">
    <property type="entry name" value="HELICASE_ATP_BIND_1"/>
    <property type="match status" value="1"/>
</dbReference>
<evidence type="ECO:0000256" key="3">
    <source>
        <dbReference type="ARBA" id="ARBA00022801"/>
    </source>
</evidence>
<dbReference type="CDD" id="cd18787">
    <property type="entry name" value="SF2_C_DEAD"/>
    <property type="match status" value="1"/>
</dbReference>
<dbReference type="InterPro" id="IPR044742">
    <property type="entry name" value="DEAD/DEAH_RhlB"/>
</dbReference>
<evidence type="ECO:0000313" key="10">
    <source>
        <dbReference type="Proteomes" id="UP000038045"/>
    </source>
</evidence>
<evidence type="ECO:0000256" key="5">
    <source>
        <dbReference type="ARBA" id="ARBA00022840"/>
    </source>
</evidence>
<dbReference type="InterPro" id="IPR014014">
    <property type="entry name" value="RNA_helicase_DEAD_Q_motif"/>
</dbReference>
<dbReference type="CDD" id="cd00268">
    <property type="entry name" value="DEADc"/>
    <property type="match status" value="1"/>
</dbReference>
<dbReference type="GO" id="GO:0016787">
    <property type="term" value="F:hydrolase activity"/>
    <property type="evidence" value="ECO:0007669"/>
    <property type="project" value="UniProtKB-KW"/>
</dbReference>
<dbReference type="PANTHER" id="PTHR47959">
    <property type="entry name" value="ATP-DEPENDENT RNA HELICASE RHLE-RELATED"/>
    <property type="match status" value="1"/>
</dbReference>
<dbReference type="Gene3D" id="3.40.50.300">
    <property type="entry name" value="P-loop containing nucleotide triphosphate hydrolases"/>
    <property type="match status" value="2"/>
</dbReference>
<name>A0A0N4ZUA8_PARTI</name>
<evidence type="ECO:0000259" key="9">
    <source>
        <dbReference type="PROSITE" id="PS51195"/>
    </source>
</evidence>
<dbReference type="GO" id="GO:0003676">
    <property type="term" value="F:nucleic acid binding"/>
    <property type="evidence" value="ECO:0007669"/>
    <property type="project" value="InterPro"/>
</dbReference>
<dbReference type="InterPro" id="IPR014001">
    <property type="entry name" value="Helicase_ATP-bd"/>
</dbReference>
<dbReference type="InterPro" id="IPR001650">
    <property type="entry name" value="Helicase_C-like"/>
</dbReference>
<keyword evidence="3" id="KW-0378">Hydrolase</keyword>
<dbReference type="EC" id="3.6.4.13" evidence="1"/>
<dbReference type="PROSITE" id="PS51195">
    <property type="entry name" value="Q_MOTIF"/>
    <property type="match status" value="1"/>
</dbReference>
<dbReference type="AlphaFoldDB" id="A0A0N4ZUA8"/>
<dbReference type="PROSITE" id="PS51194">
    <property type="entry name" value="HELICASE_CTER"/>
    <property type="match status" value="1"/>
</dbReference>
<dbReference type="Proteomes" id="UP000038045">
    <property type="component" value="Unplaced"/>
</dbReference>
<evidence type="ECO:0000256" key="6">
    <source>
        <dbReference type="PROSITE-ProRule" id="PRU00552"/>
    </source>
</evidence>
<feature type="domain" description="DEAD-box RNA helicase Q" evidence="9">
    <location>
        <begin position="217"/>
        <end position="245"/>
    </location>
</feature>
<dbReference type="Pfam" id="PF00271">
    <property type="entry name" value="Helicase_C"/>
    <property type="match status" value="1"/>
</dbReference>
<feature type="short sequence motif" description="Q motif" evidence="6">
    <location>
        <begin position="217"/>
        <end position="245"/>
    </location>
</feature>
<evidence type="ECO:0000259" key="8">
    <source>
        <dbReference type="PROSITE" id="PS51194"/>
    </source>
</evidence>
<dbReference type="GO" id="GO:0003724">
    <property type="term" value="F:RNA helicase activity"/>
    <property type="evidence" value="ECO:0007669"/>
    <property type="project" value="UniProtKB-EC"/>
</dbReference>
<dbReference type="Pfam" id="PF00270">
    <property type="entry name" value="DEAD"/>
    <property type="match status" value="1"/>
</dbReference>
<proteinExistence type="predicted"/>
<keyword evidence="4" id="KW-0347">Helicase</keyword>
<organism evidence="10 11">
    <name type="scientific">Parastrongyloides trichosuri</name>
    <name type="common">Possum-specific nematode worm</name>
    <dbReference type="NCBI Taxonomy" id="131310"/>
    <lineage>
        <taxon>Eukaryota</taxon>
        <taxon>Metazoa</taxon>
        <taxon>Ecdysozoa</taxon>
        <taxon>Nematoda</taxon>
        <taxon>Chromadorea</taxon>
        <taxon>Rhabditida</taxon>
        <taxon>Tylenchina</taxon>
        <taxon>Panagrolaimomorpha</taxon>
        <taxon>Strongyloidoidea</taxon>
        <taxon>Strongyloididae</taxon>
        <taxon>Parastrongyloides</taxon>
    </lineage>
</organism>